<gene>
    <name evidence="2" type="ORF">H4R18_005644</name>
</gene>
<dbReference type="PANTHER" id="PTHR11106:SF27">
    <property type="entry name" value="MACRO DOMAIN-CONTAINING PROTEIN"/>
    <property type="match status" value="1"/>
</dbReference>
<organism evidence="2 3">
    <name type="scientific">Coemansia javaensis</name>
    <dbReference type="NCBI Taxonomy" id="2761396"/>
    <lineage>
        <taxon>Eukaryota</taxon>
        <taxon>Fungi</taxon>
        <taxon>Fungi incertae sedis</taxon>
        <taxon>Zoopagomycota</taxon>
        <taxon>Kickxellomycotina</taxon>
        <taxon>Kickxellomycetes</taxon>
        <taxon>Kickxellales</taxon>
        <taxon>Kickxellaceae</taxon>
        <taxon>Coemansia</taxon>
    </lineage>
</organism>
<evidence type="ECO:0000313" key="2">
    <source>
        <dbReference type="EMBL" id="KAJ2776495.1"/>
    </source>
</evidence>
<dbReference type="AlphaFoldDB" id="A0A9W8H1V8"/>
<reference evidence="2" key="1">
    <citation type="submission" date="2022-07" db="EMBL/GenBank/DDBJ databases">
        <title>Phylogenomic reconstructions and comparative analyses of Kickxellomycotina fungi.</title>
        <authorList>
            <person name="Reynolds N.K."/>
            <person name="Stajich J.E."/>
            <person name="Barry K."/>
            <person name="Grigoriev I.V."/>
            <person name="Crous P."/>
            <person name="Smith M.E."/>
        </authorList>
    </citation>
    <scope>NUCLEOTIDE SEQUENCE</scope>
    <source>
        <strain evidence="2">NBRC 105414</strain>
    </source>
</reference>
<feature type="domain" description="Macro" evidence="1">
    <location>
        <begin position="15"/>
        <end position="189"/>
    </location>
</feature>
<dbReference type="OrthoDB" id="6077599at2759"/>
<keyword evidence="3" id="KW-1185">Reference proteome</keyword>
<accession>A0A9W8H1V8</accession>
<dbReference type="PROSITE" id="PS51154">
    <property type="entry name" value="MACRO"/>
    <property type="match status" value="1"/>
</dbReference>
<name>A0A9W8H1V8_9FUNG</name>
<dbReference type="EMBL" id="JANBUL010000357">
    <property type="protein sequence ID" value="KAJ2776495.1"/>
    <property type="molecule type" value="Genomic_DNA"/>
</dbReference>
<dbReference type="Gene3D" id="3.40.220.10">
    <property type="entry name" value="Leucine Aminopeptidase, subunit E, domain 1"/>
    <property type="match status" value="1"/>
</dbReference>
<dbReference type="Proteomes" id="UP001140217">
    <property type="component" value="Unassembled WGS sequence"/>
</dbReference>
<proteinExistence type="predicted"/>
<protein>
    <recommendedName>
        <fullName evidence="1">Macro domain-containing protein</fullName>
    </recommendedName>
</protein>
<dbReference type="SMART" id="SM00506">
    <property type="entry name" value="A1pp"/>
    <property type="match status" value="1"/>
</dbReference>
<dbReference type="InterPro" id="IPR043472">
    <property type="entry name" value="Macro_dom-like"/>
</dbReference>
<evidence type="ECO:0000259" key="1">
    <source>
        <dbReference type="PROSITE" id="PS51154"/>
    </source>
</evidence>
<sequence>MAVSIAEIRTAADQLGLRRAAGSLLTAVSMWQGDITQLAVDAIVNAADEAVLGGGGVDGAIHRAAGPRLLEACRALGGCPTGQARITPGFDLPAAHVIHAVGPVGEQPALLASTYRAALDVARARGLRTVAFPCISTGAFRYPARPACAVAVAAVASWLDEHPGALDRVVFCLFTGASMDAYVAELRRY</sequence>
<evidence type="ECO:0000313" key="3">
    <source>
        <dbReference type="Proteomes" id="UP001140217"/>
    </source>
</evidence>
<dbReference type="CDD" id="cd02908">
    <property type="entry name" value="Macro_OAADPr_deacetylase"/>
    <property type="match status" value="1"/>
</dbReference>
<comment type="caution">
    <text evidence="2">The sequence shown here is derived from an EMBL/GenBank/DDBJ whole genome shotgun (WGS) entry which is preliminary data.</text>
</comment>
<dbReference type="Pfam" id="PF01661">
    <property type="entry name" value="Macro"/>
    <property type="match status" value="1"/>
</dbReference>
<dbReference type="SUPFAM" id="SSF52949">
    <property type="entry name" value="Macro domain-like"/>
    <property type="match status" value="1"/>
</dbReference>
<dbReference type="PANTHER" id="PTHR11106">
    <property type="entry name" value="GANGLIOSIDE INDUCED DIFFERENTIATION ASSOCIATED PROTEIN 2-RELATED"/>
    <property type="match status" value="1"/>
</dbReference>
<dbReference type="InterPro" id="IPR002589">
    <property type="entry name" value="Macro_dom"/>
</dbReference>